<keyword evidence="5" id="KW-0333">Golgi apparatus</keyword>
<accession>S8EH99</accession>
<dbReference type="InterPro" id="IPR008942">
    <property type="entry name" value="ENTH_VHS"/>
</dbReference>
<dbReference type="InterPro" id="IPR048050">
    <property type="entry name" value="ANTH_N_plant"/>
</dbReference>
<dbReference type="InterPro" id="IPR011417">
    <property type="entry name" value="ANTH_dom"/>
</dbReference>
<dbReference type="GO" id="GO:0032050">
    <property type="term" value="F:clathrin heavy chain binding"/>
    <property type="evidence" value="ECO:0007669"/>
    <property type="project" value="TreeGrafter"/>
</dbReference>
<feature type="non-terminal residue" evidence="11">
    <location>
        <position position="1"/>
    </location>
</feature>
<dbReference type="EMBL" id="AUSU01000981">
    <property type="protein sequence ID" value="EPS72077.1"/>
    <property type="molecule type" value="Genomic_DNA"/>
</dbReference>
<dbReference type="PANTHER" id="PTHR22951:SF5">
    <property type="entry name" value="PHOSPHATIDYLINOSITOL-BINDING CLATHRIN ASSEMBLY PROTEIN LAP"/>
    <property type="match status" value="1"/>
</dbReference>
<feature type="region of interest" description="Disordered" evidence="9">
    <location>
        <begin position="430"/>
        <end position="452"/>
    </location>
</feature>
<dbReference type="GO" id="GO:0005794">
    <property type="term" value="C:Golgi apparatus"/>
    <property type="evidence" value="ECO:0007669"/>
    <property type="project" value="UniProtKB-SubCell"/>
</dbReference>
<dbReference type="AlphaFoldDB" id="S8EH99"/>
<dbReference type="Pfam" id="PF07651">
    <property type="entry name" value="ANTH"/>
    <property type="match status" value="1"/>
</dbReference>
<evidence type="ECO:0000256" key="7">
    <source>
        <dbReference type="ARBA" id="ARBA00023176"/>
    </source>
</evidence>
<dbReference type="GO" id="GO:0005546">
    <property type="term" value="F:phosphatidylinositol-4,5-bisphosphate binding"/>
    <property type="evidence" value="ECO:0007669"/>
    <property type="project" value="TreeGrafter"/>
</dbReference>
<evidence type="ECO:0000256" key="6">
    <source>
        <dbReference type="ARBA" id="ARBA00023136"/>
    </source>
</evidence>
<reference evidence="11 12" key="1">
    <citation type="journal article" date="2013" name="BMC Genomics">
        <title>The miniature genome of a carnivorous plant Genlisea aurea contains a low number of genes and short non-coding sequences.</title>
        <authorList>
            <person name="Leushkin E.V."/>
            <person name="Sutormin R.A."/>
            <person name="Nabieva E.R."/>
            <person name="Penin A.A."/>
            <person name="Kondrashov A.S."/>
            <person name="Logacheva M.D."/>
        </authorList>
    </citation>
    <scope>NUCLEOTIDE SEQUENCE [LARGE SCALE GENOMIC DNA]</scope>
</reference>
<dbReference type="OrthoDB" id="44015at2759"/>
<evidence type="ECO:0000259" key="10">
    <source>
        <dbReference type="PROSITE" id="PS50942"/>
    </source>
</evidence>
<evidence type="ECO:0000256" key="4">
    <source>
        <dbReference type="ARBA" id="ARBA00022583"/>
    </source>
</evidence>
<evidence type="ECO:0000256" key="9">
    <source>
        <dbReference type="SAM" id="MobiDB-lite"/>
    </source>
</evidence>
<gene>
    <name evidence="11" type="ORF">M569_02679</name>
</gene>
<dbReference type="Gene3D" id="1.25.40.90">
    <property type="match status" value="1"/>
</dbReference>
<keyword evidence="8" id="KW-0968">Cytoplasmic vesicle</keyword>
<dbReference type="GO" id="GO:0072583">
    <property type="term" value="P:clathrin-dependent endocytosis"/>
    <property type="evidence" value="ECO:0007669"/>
    <property type="project" value="InterPro"/>
</dbReference>
<dbReference type="PROSITE" id="PS50942">
    <property type="entry name" value="ENTH"/>
    <property type="match status" value="1"/>
</dbReference>
<evidence type="ECO:0000256" key="3">
    <source>
        <dbReference type="ARBA" id="ARBA00004600"/>
    </source>
</evidence>
<feature type="non-terminal residue" evidence="11">
    <location>
        <position position="523"/>
    </location>
</feature>
<dbReference type="InterPro" id="IPR014712">
    <property type="entry name" value="ANTH_dom_sf"/>
</dbReference>
<dbReference type="GO" id="GO:0030136">
    <property type="term" value="C:clathrin-coated vesicle"/>
    <property type="evidence" value="ECO:0007669"/>
    <property type="project" value="UniProtKB-SubCell"/>
</dbReference>
<dbReference type="SMART" id="SM00273">
    <property type="entry name" value="ENTH"/>
    <property type="match status" value="1"/>
</dbReference>
<dbReference type="Gene3D" id="1.20.58.150">
    <property type="entry name" value="ANTH domain"/>
    <property type="match status" value="1"/>
</dbReference>
<dbReference type="GO" id="GO:0005905">
    <property type="term" value="C:clathrin-coated pit"/>
    <property type="evidence" value="ECO:0007669"/>
    <property type="project" value="UniProtKB-SubCell"/>
</dbReference>
<dbReference type="SUPFAM" id="SSF89009">
    <property type="entry name" value="GAT-like domain"/>
    <property type="match status" value="1"/>
</dbReference>
<keyword evidence="4" id="KW-0254">Endocytosis</keyword>
<keyword evidence="12" id="KW-1185">Reference proteome</keyword>
<evidence type="ECO:0000313" key="12">
    <source>
        <dbReference type="Proteomes" id="UP000015453"/>
    </source>
</evidence>
<dbReference type="GO" id="GO:0006900">
    <property type="term" value="P:vesicle budding from membrane"/>
    <property type="evidence" value="ECO:0007669"/>
    <property type="project" value="TreeGrafter"/>
</dbReference>
<protein>
    <recommendedName>
        <fullName evidence="10">ENTH domain-containing protein</fullName>
    </recommendedName>
</protein>
<dbReference type="GO" id="GO:0048268">
    <property type="term" value="P:clathrin coat assembly"/>
    <property type="evidence" value="ECO:0007669"/>
    <property type="project" value="InterPro"/>
</dbReference>
<evidence type="ECO:0000256" key="1">
    <source>
        <dbReference type="ARBA" id="ARBA00004132"/>
    </source>
</evidence>
<dbReference type="Proteomes" id="UP000015453">
    <property type="component" value="Unassembled WGS sequence"/>
</dbReference>
<dbReference type="FunFam" id="1.20.58.150:FF:000005">
    <property type="entry name" value="putative clathrin assembly protein At2g25430"/>
    <property type="match status" value="1"/>
</dbReference>
<feature type="domain" description="ENTH" evidence="10">
    <location>
        <begin position="18"/>
        <end position="155"/>
    </location>
</feature>
<dbReference type="SUPFAM" id="SSF48464">
    <property type="entry name" value="ENTH/VHS domain"/>
    <property type="match status" value="1"/>
</dbReference>
<comment type="subcellular location">
    <subcellularLocation>
        <location evidence="1">Cytoplasmic vesicle</location>
        <location evidence="1">Clathrin-coated vesicle</location>
    </subcellularLocation>
    <subcellularLocation>
        <location evidence="2">Golgi apparatus</location>
    </subcellularLocation>
    <subcellularLocation>
        <location evidence="3">Membrane</location>
        <location evidence="3">Clathrin-coated pit</location>
    </subcellularLocation>
</comment>
<evidence type="ECO:0000256" key="8">
    <source>
        <dbReference type="ARBA" id="ARBA00023329"/>
    </source>
</evidence>
<dbReference type="GO" id="GO:0000149">
    <property type="term" value="F:SNARE binding"/>
    <property type="evidence" value="ECO:0007669"/>
    <property type="project" value="TreeGrafter"/>
</dbReference>
<dbReference type="InterPro" id="IPR045192">
    <property type="entry name" value="AP180-like"/>
</dbReference>
<keyword evidence="6" id="KW-0472">Membrane</keyword>
<evidence type="ECO:0000256" key="5">
    <source>
        <dbReference type="ARBA" id="ARBA00023034"/>
    </source>
</evidence>
<name>S8EH99_9LAMI</name>
<evidence type="ECO:0000256" key="2">
    <source>
        <dbReference type="ARBA" id="ARBA00004555"/>
    </source>
</evidence>
<dbReference type="InterPro" id="IPR013809">
    <property type="entry name" value="ENTH"/>
</dbReference>
<dbReference type="CDD" id="cd03564">
    <property type="entry name" value="ANTH_N"/>
    <property type="match status" value="1"/>
</dbReference>
<dbReference type="PANTHER" id="PTHR22951">
    <property type="entry name" value="CLATHRIN ASSEMBLY PROTEIN"/>
    <property type="match status" value="1"/>
</dbReference>
<evidence type="ECO:0000313" key="11">
    <source>
        <dbReference type="EMBL" id="EPS72077.1"/>
    </source>
</evidence>
<proteinExistence type="predicted"/>
<organism evidence="11 12">
    <name type="scientific">Genlisea aurea</name>
    <dbReference type="NCBI Taxonomy" id="192259"/>
    <lineage>
        <taxon>Eukaryota</taxon>
        <taxon>Viridiplantae</taxon>
        <taxon>Streptophyta</taxon>
        <taxon>Embryophyta</taxon>
        <taxon>Tracheophyta</taxon>
        <taxon>Spermatophyta</taxon>
        <taxon>Magnoliopsida</taxon>
        <taxon>eudicotyledons</taxon>
        <taxon>Gunneridae</taxon>
        <taxon>Pentapetalae</taxon>
        <taxon>asterids</taxon>
        <taxon>lamiids</taxon>
        <taxon>Lamiales</taxon>
        <taxon>Lentibulariaceae</taxon>
        <taxon>Genlisea</taxon>
    </lineage>
</organism>
<sequence>FRKAYGALKDSTRVGLAKVNSSFKELDVAIVKATNHVERPPKERHIRKIFAATSISCPRADVGYCIHALLKRLSKTSSWIVAVKAMIVFHRILREGDLAFKEDLLRISGRRQLFKVSNFKDNSCPLAWDCSAWVRSYAMFLEERVECLRTLKSYDTESDRGSKSAIGDFKDHDHSATSKMNSKELLEQLPTYQQLLFRLICCQPEGAARRNFLVQYAFALVVKESFKIYSAINDGIINLVDMFFEMPKDEAIKALNIYKKAARQADHLAEFYRFCKTLELSRTFQFPTLRQPPPSFLMTMEQYIKEAPQRDSGGSQIIKQIDSKLEDPSGPDNGVTDTEIDDKKMVHEENTIISKAPPLIQPFDLLSSDETTMAPQETQPEERNDSSALAPVESGGGGITVDPASRKFSEPLLIGENGTMTAGWELALVTTPSSSSSSSKPEVDKTKTGGGFDKSFLDSLYEDDASRRRLQLHRAGYTTGFAYEMNPQHVPFAMVNSMTMQQQNSMMMMMMPSSDPSQQHRRH</sequence>
<keyword evidence="7" id="KW-0168">Coated pit</keyword>
<comment type="caution">
    <text evidence="11">The sequence shown here is derived from an EMBL/GenBank/DDBJ whole genome shotgun (WGS) entry which is preliminary data.</text>
</comment>
<dbReference type="GO" id="GO:0005545">
    <property type="term" value="F:1-phosphatidylinositol binding"/>
    <property type="evidence" value="ECO:0007669"/>
    <property type="project" value="InterPro"/>
</dbReference>
<feature type="region of interest" description="Disordered" evidence="9">
    <location>
        <begin position="371"/>
        <end position="404"/>
    </location>
</feature>